<feature type="domain" description="LYC1 C-terminal" evidence="1">
    <location>
        <begin position="170"/>
        <end position="383"/>
    </location>
</feature>
<organism evidence="2 3">
    <name type="scientific">Elsinoe batatas</name>
    <dbReference type="NCBI Taxonomy" id="2601811"/>
    <lineage>
        <taxon>Eukaryota</taxon>
        <taxon>Fungi</taxon>
        <taxon>Dikarya</taxon>
        <taxon>Ascomycota</taxon>
        <taxon>Pezizomycotina</taxon>
        <taxon>Dothideomycetes</taxon>
        <taxon>Dothideomycetidae</taxon>
        <taxon>Myriangiales</taxon>
        <taxon>Elsinoaceae</taxon>
        <taxon>Elsinoe</taxon>
    </lineage>
</organism>
<evidence type="ECO:0000313" key="3">
    <source>
        <dbReference type="Proteomes" id="UP000809789"/>
    </source>
</evidence>
<gene>
    <name evidence="2" type="ORF">KVT40_004263</name>
</gene>
<comment type="caution">
    <text evidence="2">The sequence shown here is derived from an EMBL/GenBank/DDBJ whole genome shotgun (WGS) entry which is preliminary data.</text>
</comment>
<protein>
    <recommendedName>
        <fullName evidence="1">LYC1 C-terminal domain-containing protein</fullName>
    </recommendedName>
</protein>
<dbReference type="CDD" id="cd04301">
    <property type="entry name" value="NAT_SF"/>
    <property type="match status" value="1"/>
</dbReference>
<dbReference type="Pfam" id="PF13527">
    <property type="entry name" value="Acetyltransf_9"/>
    <property type="match status" value="1"/>
</dbReference>
<dbReference type="Pfam" id="PF22998">
    <property type="entry name" value="GNAT_LYC1-like"/>
    <property type="match status" value="1"/>
</dbReference>
<dbReference type="SUPFAM" id="SSF55729">
    <property type="entry name" value="Acyl-CoA N-acyltransferases (Nat)"/>
    <property type="match status" value="1"/>
</dbReference>
<dbReference type="InterPro" id="IPR053013">
    <property type="entry name" value="LAT"/>
</dbReference>
<reference evidence="2" key="1">
    <citation type="submission" date="2021-07" db="EMBL/GenBank/DDBJ databases">
        <title>Elsinoe batatas strain:CRI-CJ2 Genome sequencing and assembly.</title>
        <authorList>
            <person name="Huang L."/>
        </authorList>
    </citation>
    <scope>NUCLEOTIDE SEQUENCE</scope>
    <source>
        <strain evidence="2">CRI-CJ2</strain>
    </source>
</reference>
<dbReference type="OrthoDB" id="2020070at2759"/>
<dbReference type="Proteomes" id="UP000809789">
    <property type="component" value="Unassembled WGS sequence"/>
</dbReference>
<evidence type="ECO:0000259" key="1">
    <source>
        <dbReference type="Pfam" id="PF22998"/>
    </source>
</evidence>
<proteinExistence type="predicted"/>
<accession>A0A8K0L6I2</accession>
<dbReference type="PANTHER" id="PTHR34815:SF2">
    <property type="entry name" value="N-ACETYLTRANSFERASE DOMAIN-CONTAINING PROTEIN"/>
    <property type="match status" value="1"/>
</dbReference>
<dbReference type="AlphaFoldDB" id="A0A8K0L6I2"/>
<dbReference type="InterPro" id="IPR016181">
    <property type="entry name" value="Acyl_CoA_acyltransferase"/>
</dbReference>
<keyword evidence="3" id="KW-1185">Reference proteome</keyword>
<dbReference type="Gene3D" id="3.40.630.30">
    <property type="match status" value="1"/>
</dbReference>
<evidence type="ECO:0000313" key="2">
    <source>
        <dbReference type="EMBL" id="KAG8628390.1"/>
    </source>
</evidence>
<dbReference type="PANTHER" id="PTHR34815">
    <property type="entry name" value="LYSINE ACETYLTRANSFERASE"/>
    <property type="match status" value="1"/>
</dbReference>
<name>A0A8K0L6I2_9PEZI</name>
<dbReference type="EMBL" id="JAESVG020000004">
    <property type="protein sequence ID" value="KAG8628390.1"/>
    <property type="molecule type" value="Genomic_DNA"/>
</dbReference>
<dbReference type="InterPro" id="IPR055100">
    <property type="entry name" value="GNAT_LYC1-like"/>
</dbReference>
<sequence>MSADLFLTNPTPDEIKEQLTHNSLEWRGPLSTEAYFRREDVLANQDLTRSGGLTSWILARNLPDGSRQAVCSCETIRKRAFLALASTGKVQDVTCYGVASVFTIPEHRGKGYASTMFSQLEKWMDEEGRGKAGFSVLYSDIGKKFYAKHGWMPKQSAHVRLLVGGSEVGKVHGMQWLRKDDLSELCQRDEAIVKARLERLAGQGKNAVAICPDLKTLQWQQAREGFLSDELYGSTPEIQGALVKTGNGKDVWCYWTRWWYNADVKQTKGNTMHILRLVVDDPGYDDTAASDKGIEEVQAGETVKTVASLLRAALQEAKESNMEDVQVWNPSSTTLAAARLLEGKAEVVHREKESIASFRWCDDKFKDIGDSIVWTAVEKYSWC</sequence>